<evidence type="ECO:0000256" key="3">
    <source>
        <dbReference type="ARBA" id="ARBA00022692"/>
    </source>
</evidence>
<dbReference type="OrthoDB" id="9763003at2"/>
<evidence type="ECO:0000259" key="7">
    <source>
        <dbReference type="Pfam" id="PF01895"/>
    </source>
</evidence>
<dbReference type="Pfam" id="PF02690">
    <property type="entry name" value="Na_Pi_cotrans"/>
    <property type="match status" value="2"/>
</dbReference>
<dbReference type="PANTHER" id="PTHR10010:SF46">
    <property type="entry name" value="SODIUM-DEPENDENT PHOSPHATE TRANSPORT PROTEIN 2B"/>
    <property type="match status" value="1"/>
</dbReference>
<feature type="transmembrane region" description="Helical" evidence="6">
    <location>
        <begin position="50"/>
        <end position="74"/>
    </location>
</feature>
<feature type="transmembrane region" description="Helical" evidence="6">
    <location>
        <begin position="245"/>
        <end position="265"/>
    </location>
</feature>
<name>A0A1T4KN65_9FIRM</name>
<keyword evidence="2" id="KW-1003">Cell membrane</keyword>
<organism evidence="8 9">
    <name type="scientific">Eubacterium coprostanoligenes</name>
    <dbReference type="NCBI Taxonomy" id="290054"/>
    <lineage>
        <taxon>Bacteria</taxon>
        <taxon>Bacillati</taxon>
        <taxon>Bacillota</taxon>
        <taxon>Clostridia</taxon>
        <taxon>Eubacteriales</taxon>
        <taxon>Eubacteriaceae</taxon>
        <taxon>Eubacterium</taxon>
    </lineage>
</organism>
<feature type="transmembrane region" description="Helical" evidence="6">
    <location>
        <begin position="175"/>
        <end position="201"/>
    </location>
</feature>
<evidence type="ECO:0000256" key="2">
    <source>
        <dbReference type="ARBA" id="ARBA00022475"/>
    </source>
</evidence>
<reference evidence="8 9" key="1">
    <citation type="submission" date="2017-02" db="EMBL/GenBank/DDBJ databases">
        <authorList>
            <person name="Peterson S.W."/>
        </authorList>
    </citation>
    <scope>NUCLEOTIDE SEQUENCE [LARGE SCALE GENOMIC DNA]</scope>
    <source>
        <strain evidence="8 9">ATCC 51222</strain>
    </source>
</reference>
<dbReference type="InterPro" id="IPR004633">
    <property type="entry name" value="NaPi_cotrn-rel/YqeW-like"/>
</dbReference>
<dbReference type="InterPro" id="IPR026022">
    <property type="entry name" value="PhoU_dom"/>
</dbReference>
<keyword evidence="3 6" id="KW-0812">Transmembrane</keyword>
<keyword evidence="9" id="KW-1185">Reference proteome</keyword>
<evidence type="ECO:0000256" key="6">
    <source>
        <dbReference type="SAM" id="Phobius"/>
    </source>
</evidence>
<protein>
    <submittedName>
        <fullName evidence="8">Phosphate:Na+ symporter</fullName>
    </submittedName>
</protein>
<dbReference type="AlphaFoldDB" id="A0A1T4KN65"/>
<dbReference type="EMBL" id="FUWW01000004">
    <property type="protein sequence ID" value="SJZ43882.1"/>
    <property type="molecule type" value="Genomic_DNA"/>
</dbReference>
<gene>
    <name evidence="8" type="ORF">SAMN02745114_00551</name>
</gene>
<dbReference type="GO" id="GO:0005436">
    <property type="term" value="F:sodium:phosphate symporter activity"/>
    <property type="evidence" value="ECO:0007669"/>
    <property type="project" value="InterPro"/>
</dbReference>
<evidence type="ECO:0000313" key="9">
    <source>
        <dbReference type="Proteomes" id="UP000190657"/>
    </source>
</evidence>
<accession>A0A1T4KN65</accession>
<evidence type="ECO:0000256" key="4">
    <source>
        <dbReference type="ARBA" id="ARBA00022989"/>
    </source>
</evidence>
<feature type="transmembrane region" description="Helical" evidence="6">
    <location>
        <begin position="213"/>
        <end position="233"/>
    </location>
</feature>
<proteinExistence type="predicted"/>
<dbReference type="GO" id="GO:0044341">
    <property type="term" value="P:sodium-dependent phosphate transport"/>
    <property type="evidence" value="ECO:0007669"/>
    <property type="project" value="InterPro"/>
</dbReference>
<feature type="transmembrane region" description="Helical" evidence="6">
    <location>
        <begin position="131"/>
        <end position="149"/>
    </location>
</feature>
<keyword evidence="4 6" id="KW-1133">Transmembrane helix</keyword>
<comment type="subcellular location">
    <subcellularLocation>
        <location evidence="1">Cell membrane</location>
        <topology evidence="1">Multi-pass membrane protein</topology>
    </subcellularLocation>
</comment>
<dbReference type="STRING" id="290054.SAMN02745114_00551"/>
<evidence type="ECO:0000256" key="5">
    <source>
        <dbReference type="ARBA" id="ARBA00023136"/>
    </source>
</evidence>
<feature type="domain" description="PhoU" evidence="7">
    <location>
        <begin position="453"/>
        <end position="535"/>
    </location>
</feature>
<sequence length="548" mass="60853">MGISNIISLLGGLGLFLFGMKYMSDGLNQVAGNKMRLLLEKLTRNRFKGFLLGVLVTAVIQSSSATTVMLMGFLNAGIMDLAQATGVIIGANIGTTITAVLIAIDVSAIAPFCIFIGTVMALFSKKQTQKFIGQIILGFGVLFFGLKYMSGPEAMGVLKTSAAFQTFITKANNPFLGLLIGFIMCSVLQSSSASIGVLQALAMTSASLMPMKFAIYLIIGINVGSAMPLFLSALGAKTNAKRAAVIYFIFDFVGMLIFTPIALIFPQYAEWITTLSDNGSVQVAIAHIIFKVVTAFVMLPFIKWVVKLSEVIIKPKEHDTRLRFEFIDKKISENPISTALQIGSEVERMARLVRHNFVIACEGFLVMDNSKHRELEENEELINWLNHNISDFMITVTSKEITGDVSEYIGKLFHVITDLERIGDHAENIMRRVTTAKEENYEFSDIGIAEFKEIYEVDLELLDRALGAFTNKHLTDAEEHQLHYLEDTIDYLTLQAQDNHVQRLREKKCHTSSGVIFTKALQDLERVGDHSYNIAWAARIDKDLIRQI</sequence>
<feature type="domain" description="PhoU" evidence="7">
    <location>
        <begin position="346"/>
        <end position="433"/>
    </location>
</feature>
<dbReference type="SUPFAM" id="SSF109755">
    <property type="entry name" value="PhoU-like"/>
    <property type="match status" value="1"/>
</dbReference>
<dbReference type="InterPro" id="IPR038078">
    <property type="entry name" value="PhoU-like_sf"/>
</dbReference>
<dbReference type="NCBIfam" id="NF037997">
    <property type="entry name" value="Na_Pi_symport"/>
    <property type="match status" value="1"/>
</dbReference>
<keyword evidence="5 6" id="KW-0472">Membrane</keyword>
<dbReference type="RefSeq" id="WP_078768051.1">
    <property type="nucleotide sequence ID" value="NZ_FUWW01000004.1"/>
</dbReference>
<dbReference type="NCBIfam" id="TIGR00704">
    <property type="entry name" value="NaPi_cotrn_rel"/>
    <property type="match status" value="1"/>
</dbReference>
<dbReference type="Pfam" id="PF01895">
    <property type="entry name" value="PhoU"/>
    <property type="match status" value="2"/>
</dbReference>
<dbReference type="Proteomes" id="UP000190657">
    <property type="component" value="Unassembled WGS sequence"/>
</dbReference>
<evidence type="ECO:0000313" key="8">
    <source>
        <dbReference type="EMBL" id="SJZ43882.1"/>
    </source>
</evidence>
<dbReference type="PANTHER" id="PTHR10010">
    <property type="entry name" value="SOLUTE CARRIER FAMILY 34 SODIUM PHOSPHATE , MEMBER 2-RELATED"/>
    <property type="match status" value="1"/>
</dbReference>
<dbReference type="GO" id="GO:0005886">
    <property type="term" value="C:plasma membrane"/>
    <property type="evidence" value="ECO:0007669"/>
    <property type="project" value="UniProtKB-SubCell"/>
</dbReference>
<feature type="transmembrane region" description="Helical" evidence="6">
    <location>
        <begin position="86"/>
        <end position="119"/>
    </location>
</feature>
<dbReference type="Gene3D" id="1.20.58.220">
    <property type="entry name" value="Phosphate transport system protein phou homolog 2, domain 2"/>
    <property type="match status" value="1"/>
</dbReference>
<feature type="transmembrane region" description="Helical" evidence="6">
    <location>
        <begin position="285"/>
        <end position="306"/>
    </location>
</feature>
<dbReference type="InterPro" id="IPR003841">
    <property type="entry name" value="Na/Pi_transpt"/>
</dbReference>
<evidence type="ECO:0000256" key="1">
    <source>
        <dbReference type="ARBA" id="ARBA00004651"/>
    </source>
</evidence>